<dbReference type="OrthoDB" id="7061066at2"/>
<dbReference type="EMBL" id="SPVH01000002">
    <property type="protein sequence ID" value="TFW14216.1"/>
    <property type="molecule type" value="Genomic_DNA"/>
</dbReference>
<accession>A0A4Y9S2D2</accession>
<feature type="domain" description="Hemerythrin-like" evidence="1">
    <location>
        <begin position="42"/>
        <end position="148"/>
    </location>
</feature>
<organism evidence="2 3">
    <name type="scientific">Brevundimonas intermedia</name>
    <dbReference type="NCBI Taxonomy" id="74315"/>
    <lineage>
        <taxon>Bacteria</taxon>
        <taxon>Pseudomonadati</taxon>
        <taxon>Pseudomonadota</taxon>
        <taxon>Alphaproteobacteria</taxon>
        <taxon>Caulobacterales</taxon>
        <taxon>Caulobacteraceae</taxon>
        <taxon>Brevundimonas</taxon>
    </lineage>
</organism>
<dbReference type="PANTHER" id="PTHR35585:SF1">
    <property type="entry name" value="HHE DOMAIN PROTEIN (AFU_ORTHOLOGUE AFUA_4G00730)"/>
    <property type="match status" value="1"/>
</dbReference>
<evidence type="ECO:0000313" key="3">
    <source>
        <dbReference type="Proteomes" id="UP000298216"/>
    </source>
</evidence>
<dbReference type="AlphaFoldDB" id="A0A4Y9S2D2"/>
<dbReference type="RefSeq" id="WP_135193604.1">
    <property type="nucleotide sequence ID" value="NZ_SPVH01000002.1"/>
</dbReference>
<evidence type="ECO:0000259" key="1">
    <source>
        <dbReference type="Pfam" id="PF01814"/>
    </source>
</evidence>
<dbReference type="Proteomes" id="UP000298216">
    <property type="component" value="Unassembled WGS sequence"/>
</dbReference>
<dbReference type="PANTHER" id="PTHR35585">
    <property type="entry name" value="HHE DOMAIN PROTEIN (AFU_ORTHOLOGUE AFUA_4G00730)"/>
    <property type="match status" value="1"/>
</dbReference>
<dbReference type="InterPro" id="IPR012312">
    <property type="entry name" value="Hemerythrin-like"/>
</dbReference>
<evidence type="ECO:0000313" key="2">
    <source>
        <dbReference type="EMBL" id="TFW14216.1"/>
    </source>
</evidence>
<comment type="caution">
    <text evidence="2">The sequence shown here is derived from an EMBL/GenBank/DDBJ whole genome shotgun (WGS) entry which is preliminary data.</text>
</comment>
<reference evidence="2 3" key="1">
    <citation type="submission" date="2019-03" db="EMBL/GenBank/DDBJ databases">
        <title>Draft genome of Brevundimonas sp. a heavy metal resistant soil bacteria.</title>
        <authorList>
            <person name="Soto J."/>
        </authorList>
    </citation>
    <scope>NUCLEOTIDE SEQUENCE [LARGE SCALE GENOMIC DNA]</scope>
    <source>
        <strain evidence="2 3">B-10</strain>
    </source>
</reference>
<proteinExistence type="predicted"/>
<name>A0A4Y9S2D2_9CAUL</name>
<keyword evidence="3" id="KW-1185">Reference proteome</keyword>
<dbReference type="Pfam" id="PF01814">
    <property type="entry name" value="Hemerythrin"/>
    <property type="match status" value="1"/>
</dbReference>
<sequence length="174" mass="19391">MSVIDKALAAITPQPSEDHRREATEKARAAAQNGDWLSLALDHHELIRDAFAQGRNAGSAAERTAAMKTLALVLNGHSLAEEIVLYPAMAQHGHKLQAGAAYSEQTTAKMQMAELENIAPSSDAWLDKWGHIEGAVLTHMFEEENGWFLHLKKHGDDQDRLTARYTEEYQRYVD</sequence>
<protein>
    <submittedName>
        <fullName evidence="2">Hemerythrin domain-containing protein</fullName>
    </submittedName>
</protein>
<gene>
    <name evidence="2" type="ORF">EGY25_03165</name>
</gene>